<dbReference type="EMBL" id="JBJOSA010000011">
    <property type="protein sequence ID" value="MFL8937861.1"/>
    <property type="molecule type" value="Genomic_DNA"/>
</dbReference>
<dbReference type="Proteomes" id="UP001628668">
    <property type="component" value="Unassembled WGS sequence"/>
</dbReference>
<proteinExistence type="predicted"/>
<dbReference type="Pfam" id="PF09501">
    <property type="entry name" value="Bac_small_YrzI"/>
    <property type="match status" value="1"/>
</dbReference>
<accession>A0ABW8VR58</accession>
<gene>
    <name evidence="1" type="ORF">ACKA06_13785</name>
</gene>
<sequence>MTLNLLFMTVTFKKKQESFEEAEHNCNVMKHYEQTKTKQQFTTHIY</sequence>
<organism evidence="1 2">
    <name type="scientific">Rossellomorea oryzaecorticis</name>
    <dbReference type="NCBI Taxonomy" id="1396505"/>
    <lineage>
        <taxon>Bacteria</taxon>
        <taxon>Bacillati</taxon>
        <taxon>Bacillota</taxon>
        <taxon>Bacilli</taxon>
        <taxon>Bacillales</taxon>
        <taxon>Bacillaceae</taxon>
        <taxon>Rossellomorea</taxon>
    </lineage>
</organism>
<dbReference type="InterPro" id="IPR012655">
    <property type="entry name" value="YrzI"/>
</dbReference>
<protein>
    <submittedName>
        <fullName evidence="1">YrzI family small protein</fullName>
    </submittedName>
</protein>
<evidence type="ECO:0000313" key="2">
    <source>
        <dbReference type="Proteomes" id="UP001628668"/>
    </source>
</evidence>
<dbReference type="RefSeq" id="WP_081941084.1">
    <property type="nucleotide sequence ID" value="NZ_JBJOSA010000011.1"/>
</dbReference>
<reference evidence="1 2" key="1">
    <citation type="submission" date="2024-12" db="EMBL/GenBank/DDBJ databases">
        <authorList>
            <person name="Li X."/>
            <person name="Zhang D."/>
        </authorList>
    </citation>
    <scope>NUCLEOTIDE SEQUENCE [LARGE SCALE GENOMIC DNA]</scope>
    <source>
        <strain evidence="1 2">JCM19602</strain>
    </source>
</reference>
<name>A0ABW8VR58_9BACI</name>
<evidence type="ECO:0000313" key="1">
    <source>
        <dbReference type="EMBL" id="MFL8937861.1"/>
    </source>
</evidence>
<keyword evidence="2" id="KW-1185">Reference proteome</keyword>
<comment type="caution">
    <text evidence="1">The sequence shown here is derived from an EMBL/GenBank/DDBJ whole genome shotgun (WGS) entry which is preliminary data.</text>
</comment>